<evidence type="ECO:0000256" key="2">
    <source>
        <dbReference type="ARBA" id="ARBA00022490"/>
    </source>
</evidence>
<dbReference type="NCBIfam" id="TIGR00406">
    <property type="entry name" value="prmA"/>
    <property type="match status" value="1"/>
</dbReference>
<dbReference type="STRING" id="643648.Slip_1649"/>
<name>D7CNX3_SYNLT</name>
<dbReference type="CDD" id="cd02440">
    <property type="entry name" value="AdoMet_MTases"/>
    <property type="match status" value="1"/>
</dbReference>
<dbReference type="KEGG" id="slp:Slip_1649"/>
<dbReference type="GO" id="GO:0005840">
    <property type="term" value="C:ribosome"/>
    <property type="evidence" value="ECO:0007669"/>
    <property type="project" value="UniProtKB-KW"/>
</dbReference>
<dbReference type="EMBL" id="CP002048">
    <property type="protein sequence ID" value="ADI02408.1"/>
    <property type="molecule type" value="Genomic_DNA"/>
</dbReference>
<comment type="similarity">
    <text evidence="1 6">Belongs to the methyltransferase superfamily. PrmA family.</text>
</comment>
<reference evidence="7 8" key="2">
    <citation type="journal article" date="2010" name="Stand. Genomic Sci.">
        <title>Complete genome sequence of Syntrophothermus lipocalidus type strain (TGB-C1).</title>
        <authorList>
            <person name="Djao O.D."/>
            <person name="Zhang X."/>
            <person name="Lucas S."/>
            <person name="Lapidus A."/>
            <person name="Del Rio T.G."/>
            <person name="Nolan M."/>
            <person name="Tice H."/>
            <person name="Cheng J.F."/>
            <person name="Han C."/>
            <person name="Tapia R."/>
            <person name="Goodwin L."/>
            <person name="Pitluck S."/>
            <person name="Liolios K."/>
            <person name="Ivanova N."/>
            <person name="Mavromatis K."/>
            <person name="Mikhailova N."/>
            <person name="Ovchinnikova G."/>
            <person name="Pati A."/>
            <person name="Brambilla E."/>
            <person name="Chen A."/>
            <person name="Palaniappan K."/>
            <person name="Land M."/>
            <person name="Hauser L."/>
            <person name="Chang Y.J."/>
            <person name="Jeffries C.D."/>
            <person name="Rohde M."/>
            <person name="Sikorski J."/>
            <person name="Spring S."/>
            <person name="Goker M."/>
            <person name="Detter J.C."/>
            <person name="Woyke T."/>
            <person name="Bristow J."/>
            <person name="Eisen J.A."/>
            <person name="Markowitz V."/>
            <person name="Hugenholtz P."/>
            <person name="Kyrpides N.C."/>
            <person name="Klenk H.P."/>
        </authorList>
    </citation>
    <scope>NUCLEOTIDE SEQUENCE [LARGE SCALE GENOMIC DNA]</scope>
    <source>
        <strain evidence="8">DSM 12680 / TGB-C1</strain>
    </source>
</reference>
<keyword evidence="4 6" id="KW-0808">Transferase</keyword>
<dbReference type="PANTHER" id="PTHR43648:SF1">
    <property type="entry name" value="ELECTRON TRANSFER FLAVOPROTEIN BETA SUBUNIT LYSINE METHYLTRANSFERASE"/>
    <property type="match status" value="1"/>
</dbReference>
<dbReference type="Proteomes" id="UP000000378">
    <property type="component" value="Chromosome"/>
</dbReference>
<dbReference type="Pfam" id="PF06325">
    <property type="entry name" value="PrmA"/>
    <property type="match status" value="1"/>
</dbReference>
<dbReference type="EC" id="2.1.1.-" evidence="6"/>
<evidence type="ECO:0000256" key="6">
    <source>
        <dbReference type="HAMAP-Rule" id="MF_00735"/>
    </source>
</evidence>
<evidence type="ECO:0000313" key="8">
    <source>
        <dbReference type="Proteomes" id="UP000000378"/>
    </source>
</evidence>
<dbReference type="OrthoDB" id="9785995at2"/>
<keyword evidence="2 6" id="KW-0963">Cytoplasm</keyword>
<feature type="binding site" evidence="6">
    <location>
        <position position="177"/>
    </location>
    <ligand>
        <name>S-adenosyl-L-methionine</name>
        <dbReference type="ChEBI" id="CHEBI:59789"/>
    </ligand>
</feature>
<dbReference type="RefSeq" id="WP_013175810.1">
    <property type="nucleotide sequence ID" value="NC_014220.1"/>
</dbReference>
<comment type="function">
    <text evidence="6">Methylates ribosomal protein L11.</text>
</comment>
<evidence type="ECO:0000256" key="4">
    <source>
        <dbReference type="ARBA" id="ARBA00022679"/>
    </source>
</evidence>
<keyword evidence="8" id="KW-1185">Reference proteome</keyword>
<dbReference type="InterPro" id="IPR004498">
    <property type="entry name" value="Ribosomal_PrmA_MeTrfase"/>
</dbReference>
<dbReference type="GO" id="GO:0032259">
    <property type="term" value="P:methylation"/>
    <property type="evidence" value="ECO:0007669"/>
    <property type="project" value="UniProtKB-KW"/>
</dbReference>
<dbReference type="GO" id="GO:0005737">
    <property type="term" value="C:cytoplasm"/>
    <property type="evidence" value="ECO:0007669"/>
    <property type="project" value="UniProtKB-SubCell"/>
</dbReference>
<keyword evidence="7" id="KW-0687">Ribonucleoprotein</keyword>
<dbReference type="InterPro" id="IPR029063">
    <property type="entry name" value="SAM-dependent_MTases_sf"/>
</dbReference>
<dbReference type="AlphaFoldDB" id="D7CNX3"/>
<evidence type="ECO:0000313" key="7">
    <source>
        <dbReference type="EMBL" id="ADI02408.1"/>
    </source>
</evidence>
<sequence>MNWKEIRVMTDEACGEAIAGLFHELGCGGVVIEDPYLARRKIESGDWDAYELPLEFINRDFIVIKAYFPEDRHITSRLIEGLERIEKCFGLECRFLVEDVNEEDWANCWKSYYHSLKIGKRLVIKPSWEDYRAEPGEVVIEIDPGMAFGTGTHATTRFCLELIEKYVSKDMTLIDIGTGSGILAIAAAKLGARRIIALDLDPVAVQVAKENVARNGVEEQVEVWNLDFREMPETRADLIVGNLTAELVKELAPKIRTMLVRGGHFIASGITAIQWPLVEAAMESAGFTVQELTENEEEWVAVVVQKGW</sequence>
<dbReference type="SUPFAM" id="SSF53335">
    <property type="entry name" value="S-adenosyl-L-methionine-dependent methyltransferases"/>
    <property type="match status" value="1"/>
</dbReference>
<feature type="binding site" evidence="6">
    <location>
        <position position="156"/>
    </location>
    <ligand>
        <name>S-adenosyl-L-methionine</name>
        <dbReference type="ChEBI" id="CHEBI:59789"/>
    </ligand>
</feature>
<proteinExistence type="inferred from homology"/>
<dbReference type="GO" id="GO:0016279">
    <property type="term" value="F:protein-lysine N-methyltransferase activity"/>
    <property type="evidence" value="ECO:0007669"/>
    <property type="project" value="RHEA"/>
</dbReference>
<dbReference type="PANTHER" id="PTHR43648">
    <property type="entry name" value="ELECTRON TRANSFER FLAVOPROTEIN BETA SUBUNIT LYSINE METHYLTRANSFERASE"/>
    <property type="match status" value="1"/>
</dbReference>
<dbReference type="HAMAP" id="MF_00735">
    <property type="entry name" value="Methyltr_PrmA"/>
    <property type="match status" value="1"/>
</dbReference>
<evidence type="ECO:0000256" key="5">
    <source>
        <dbReference type="ARBA" id="ARBA00022691"/>
    </source>
</evidence>
<dbReference type="HOGENOM" id="CLU_049382_0_1_9"/>
<feature type="binding site" evidence="6">
    <location>
        <position position="199"/>
    </location>
    <ligand>
        <name>S-adenosyl-L-methionine</name>
        <dbReference type="ChEBI" id="CHEBI:59789"/>
    </ligand>
</feature>
<keyword evidence="5 6" id="KW-0949">S-adenosyl-L-methionine</keyword>
<keyword evidence="3 6" id="KW-0489">Methyltransferase</keyword>
<comment type="catalytic activity">
    <reaction evidence="6">
        <text>L-lysyl-[protein] + 3 S-adenosyl-L-methionine = N(6),N(6),N(6)-trimethyl-L-lysyl-[protein] + 3 S-adenosyl-L-homocysteine + 3 H(+)</text>
        <dbReference type="Rhea" id="RHEA:54192"/>
        <dbReference type="Rhea" id="RHEA-COMP:9752"/>
        <dbReference type="Rhea" id="RHEA-COMP:13826"/>
        <dbReference type="ChEBI" id="CHEBI:15378"/>
        <dbReference type="ChEBI" id="CHEBI:29969"/>
        <dbReference type="ChEBI" id="CHEBI:57856"/>
        <dbReference type="ChEBI" id="CHEBI:59789"/>
        <dbReference type="ChEBI" id="CHEBI:61961"/>
    </reaction>
</comment>
<comment type="subcellular location">
    <subcellularLocation>
        <location evidence="6">Cytoplasm</location>
    </subcellularLocation>
</comment>
<protein>
    <recommendedName>
        <fullName evidence="6">Ribosomal protein L11 methyltransferase</fullName>
        <shortName evidence="6">L11 Mtase</shortName>
        <ecNumber evidence="6">2.1.1.-</ecNumber>
    </recommendedName>
</protein>
<evidence type="ECO:0000256" key="1">
    <source>
        <dbReference type="ARBA" id="ARBA00009741"/>
    </source>
</evidence>
<feature type="binding site" evidence="6">
    <location>
        <position position="242"/>
    </location>
    <ligand>
        <name>S-adenosyl-L-methionine</name>
        <dbReference type="ChEBI" id="CHEBI:59789"/>
    </ligand>
</feature>
<dbReference type="eggNOG" id="COG2264">
    <property type="taxonomic scope" value="Bacteria"/>
</dbReference>
<dbReference type="InterPro" id="IPR050078">
    <property type="entry name" value="Ribosomal_L11_MeTrfase_PrmA"/>
</dbReference>
<keyword evidence="7" id="KW-0689">Ribosomal protein</keyword>
<reference evidence="8" key="1">
    <citation type="journal article" date="2010" name="Stand. Genomic Sci.">
        <title>Complete genome sequence of Syntrophothermus lipocalidus type strain (TGB-C1T).</title>
        <authorList>
            <consortium name="US DOE Joint Genome Institute (JGI-PGF)"/>
            <person name="Djao O."/>
            <person name="Zhang X."/>
            <person name="Lucas S."/>
            <person name="Lapidus A."/>
            <person name="Glavina Del Rio T."/>
            <person name="Nolan M."/>
            <person name="Tice H."/>
            <person name="Cheng J."/>
            <person name="Han C."/>
            <person name="Tapia R."/>
            <person name="Goodwin L."/>
            <person name="Pitluck S."/>
            <person name="Liolios K."/>
            <person name="Ivanova N."/>
            <person name="Mavromatis K."/>
            <person name="Mikhailova N."/>
            <person name="Ovchinnikova G."/>
            <person name="Pati A."/>
            <person name="Brambilla E."/>
            <person name="Chen A."/>
            <person name="Palaniappan K."/>
            <person name="Land M."/>
            <person name="Hauser L."/>
            <person name="Chang Y."/>
            <person name="Jeffries C."/>
            <person name="Rohde M."/>
            <person name="Sikorski J."/>
            <person name="Spring S."/>
            <person name="Goker M."/>
            <person name="Detter J."/>
            <person name="Woyke T."/>
            <person name="Bristow J."/>
            <person name="Eisen J."/>
            <person name="Markowitz V."/>
            <person name="Hugenholtz P."/>
            <person name="Kyrpides N."/>
            <person name="Klenk H."/>
        </authorList>
    </citation>
    <scope>NUCLEOTIDE SEQUENCE [LARGE SCALE GENOMIC DNA]</scope>
    <source>
        <strain evidence="8">DSM 12680 / TGB-C1</strain>
    </source>
</reference>
<dbReference type="Gene3D" id="3.40.50.150">
    <property type="entry name" value="Vaccinia Virus protein VP39"/>
    <property type="match status" value="1"/>
</dbReference>
<accession>D7CNX3</accession>
<dbReference type="PIRSF" id="PIRSF000401">
    <property type="entry name" value="RPL11_MTase"/>
    <property type="match status" value="1"/>
</dbReference>
<evidence type="ECO:0000256" key="3">
    <source>
        <dbReference type="ARBA" id="ARBA00022603"/>
    </source>
</evidence>
<organism evidence="7 8">
    <name type="scientific">Syntrophothermus lipocalidus (strain DSM 12680 / TGB-C1)</name>
    <dbReference type="NCBI Taxonomy" id="643648"/>
    <lineage>
        <taxon>Bacteria</taxon>
        <taxon>Bacillati</taxon>
        <taxon>Bacillota</taxon>
        <taxon>Clostridia</taxon>
        <taxon>Eubacteriales</taxon>
        <taxon>Syntrophomonadaceae</taxon>
        <taxon>Syntrophothermus</taxon>
    </lineage>
</organism>
<gene>
    <name evidence="6" type="primary">prmA</name>
    <name evidence="7" type="ordered locus">Slip_1649</name>
</gene>